<feature type="domain" description="ATP-grasp" evidence="2">
    <location>
        <begin position="133"/>
        <end position="311"/>
    </location>
</feature>
<keyword evidence="1" id="KW-0547">Nucleotide-binding</keyword>
<evidence type="ECO:0000256" key="1">
    <source>
        <dbReference type="PROSITE-ProRule" id="PRU00409"/>
    </source>
</evidence>
<dbReference type="RefSeq" id="WP_394845326.1">
    <property type="nucleotide sequence ID" value="NZ_CP089982.1"/>
</dbReference>
<dbReference type="EMBL" id="CP089982">
    <property type="protein sequence ID" value="WXA94715.1"/>
    <property type="molecule type" value="Genomic_DNA"/>
</dbReference>
<dbReference type="Gene3D" id="3.30.470.20">
    <property type="entry name" value="ATP-grasp fold, B domain"/>
    <property type="match status" value="1"/>
</dbReference>
<evidence type="ECO:0000313" key="3">
    <source>
        <dbReference type="EMBL" id="WXA94715.1"/>
    </source>
</evidence>
<evidence type="ECO:0000259" key="2">
    <source>
        <dbReference type="PROSITE" id="PS50975"/>
    </source>
</evidence>
<keyword evidence="4" id="KW-1185">Reference proteome</keyword>
<dbReference type="Pfam" id="PF15632">
    <property type="entry name" value="ATPgrasp_Ter"/>
    <property type="match status" value="1"/>
</dbReference>
<gene>
    <name evidence="3" type="ORF">LZC95_50890</name>
</gene>
<sequence>MSPMSARPLTIAVTGLNATDNPAPGVGVIRSLRAAGGHDRLVGLAYDALDPGAYARDIVGDVFMIPYPSQGIEAFLSRLEYVHRRLELDVIIPTLDAELPSFIALEPRLRAMGISMCLPTREQLELRSKVNLASLRERAGIRVPRSAMISDPDDLYRIHERVPYPFYVKGTFYGASLATTFEEALAAYYHTVATWGVPVLVQEYVAGEELDLVGVGDGAGDLVGAVPMKKMLLTEKGKGWAGITVRDSDLVDVGRAFVRATKWRGPFEIEAMRDAKGQYHVIEINPRFPAWVYLSVAAGMNLPRKTVELALGRRVDPIPDYEVGTMFVRISIDQVARIGDFQSIVTTGEIVRGGEAP</sequence>
<name>A0ABZ2KCA8_9BACT</name>
<dbReference type="Gene3D" id="3.40.50.20">
    <property type="match status" value="1"/>
</dbReference>
<proteinExistence type="predicted"/>
<dbReference type="InterPro" id="IPR011761">
    <property type="entry name" value="ATP-grasp"/>
</dbReference>
<dbReference type="SUPFAM" id="SSF56059">
    <property type="entry name" value="Glutathione synthetase ATP-binding domain-like"/>
    <property type="match status" value="1"/>
</dbReference>
<reference evidence="3 4" key="1">
    <citation type="submission" date="2021-12" db="EMBL/GenBank/DDBJ databases">
        <title>Discovery of the Pendulisporaceae a myxobacterial family with distinct sporulation behavior and unique specialized metabolism.</title>
        <authorList>
            <person name="Garcia R."/>
            <person name="Popoff A."/>
            <person name="Bader C.D."/>
            <person name="Loehr J."/>
            <person name="Walesch S."/>
            <person name="Walt C."/>
            <person name="Boldt J."/>
            <person name="Bunk B."/>
            <person name="Haeckl F.J.F.P.J."/>
            <person name="Gunesch A.P."/>
            <person name="Birkelbach J."/>
            <person name="Nuebel U."/>
            <person name="Pietschmann T."/>
            <person name="Bach T."/>
            <person name="Mueller R."/>
        </authorList>
    </citation>
    <scope>NUCLEOTIDE SEQUENCE [LARGE SCALE GENOMIC DNA]</scope>
    <source>
        <strain evidence="3 4">MSr12523</strain>
    </source>
</reference>
<organism evidence="3 4">
    <name type="scientific">Pendulispora brunnea</name>
    <dbReference type="NCBI Taxonomy" id="2905690"/>
    <lineage>
        <taxon>Bacteria</taxon>
        <taxon>Pseudomonadati</taxon>
        <taxon>Myxococcota</taxon>
        <taxon>Myxococcia</taxon>
        <taxon>Myxococcales</taxon>
        <taxon>Sorangiineae</taxon>
        <taxon>Pendulisporaceae</taxon>
        <taxon>Pendulispora</taxon>
    </lineage>
</organism>
<evidence type="ECO:0000313" key="4">
    <source>
        <dbReference type="Proteomes" id="UP001379533"/>
    </source>
</evidence>
<protein>
    <submittedName>
        <fullName evidence="3">ATP-grasp domain-containing protein</fullName>
    </submittedName>
</protein>
<accession>A0ABZ2KCA8</accession>
<keyword evidence="1" id="KW-0067">ATP-binding</keyword>
<dbReference type="Proteomes" id="UP001379533">
    <property type="component" value="Chromosome"/>
</dbReference>
<dbReference type="PROSITE" id="PS50975">
    <property type="entry name" value="ATP_GRASP"/>
    <property type="match status" value="1"/>
</dbReference>